<dbReference type="Gene3D" id="1.25.40.370">
    <property type="match status" value="1"/>
</dbReference>
<evidence type="ECO:0000256" key="2">
    <source>
        <dbReference type="ARBA" id="ARBA00022703"/>
    </source>
</evidence>
<keyword evidence="7" id="KW-1185">Reference proteome</keyword>
<dbReference type="InterPro" id="IPR041452">
    <property type="entry name" value="APAF1_C"/>
</dbReference>
<feature type="non-terminal residue" evidence="6">
    <location>
        <position position="522"/>
    </location>
</feature>
<protein>
    <recommendedName>
        <fullName evidence="8">NB-ARC domain-containing protein</fullName>
    </recommendedName>
</protein>
<evidence type="ECO:0000259" key="5">
    <source>
        <dbReference type="Pfam" id="PF17908"/>
    </source>
</evidence>
<name>A0A646KL87_STRJU</name>
<sequence length="522" mass="56435">MILFGRPAPAPAPAAPGPPVVPDGWVDRAEADQLVAAVLARTRRRWRGGDAVAITAGLHGAGGFGKTTLARFAAAQPKVRKRFSGRIWFITIGRDVRGRAAIAAKVAAEMARITGVESTAGDDPEQAGTQLGKLLASLPRTLLVIDDVWEQEQLRPFLIGAERQCVRLITTRNPRVLPAHATPITVDRMTYGQARLVLTKGLPHPPEHAVVDALVEATGRWVLLLRIANRVMREQLSTGADANTVGRRLLNQLRVHGPAASDPQKDFDLDDTDERNRAVRASLTAATELLPTEGEQRFAELGVFAEDESIPIALVARLWEGVAGLDETTARSLCRQMADLSLLSLDSSVPGGTVALHDVIRDHLRAELSARLLVVNAVLLDTVTSAGEGGPEWWTTAHEYLRNYLIDHLVDAERIQDAVTVATDFRWVRMRLHHHGPTAPLRDLFLVPHTDAAALASHLERAAHLLTPTAPPQALDAVLRSRVPGGAAWLAAADGILSGPALVDRWTPPDLPNSALLRTLTH</sequence>
<evidence type="ECO:0000313" key="7">
    <source>
        <dbReference type="Proteomes" id="UP000419138"/>
    </source>
</evidence>
<dbReference type="InterPro" id="IPR027417">
    <property type="entry name" value="P-loop_NTPase"/>
</dbReference>
<dbReference type="PANTHER" id="PTHR22845:SF5">
    <property type="entry name" value="APOPTOTIC PROTEASE-ACTIVATING FACTOR 1"/>
    <property type="match status" value="1"/>
</dbReference>
<proteinExistence type="predicted"/>
<dbReference type="EMBL" id="VCLA01000162">
    <property type="protein sequence ID" value="MQT03072.1"/>
    <property type="molecule type" value="Genomic_DNA"/>
</dbReference>
<dbReference type="GO" id="GO:0005829">
    <property type="term" value="C:cytosol"/>
    <property type="evidence" value="ECO:0007669"/>
    <property type="project" value="UniProtKB-ARBA"/>
</dbReference>
<dbReference type="GO" id="GO:0043531">
    <property type="term" value="F:ADP binding"/>
    <property type="evidence" value="ECO:0007669"/>
    <property type="project" value="InterPro"/>
</dbReference>
<feature type="domain" description="NB-ARC" evidence="4">
    <location>
        <begin position="57"/>
        <end position="181"/>
    </location>
</feature>
<dbReference type="Gene3D" id="3.40.50.300">
    <property type="entry name" value="P-loop containing nucleotide triphosphate hydrolases"/>
    <property type="match status" value="1"/>
</dbReference>
<keyword evidence="2" id="KW-0053">Apoptosis</keyword>
<evidence type="ECO:0000313" key="6">
    <source>
        <dbReference type="EMBL" id="MQT03072.1"/>
    </source>
</evidence>
<dbReference type="InterPro" id="IPR036388">
    <property type="entry name" value="WH-like_DNA-bd_sf"/>
</dbReference>
<dbReference type="Proteomes" id="UP000419138">
    <property type="component" value="Unassembled WGS sequence"/>
</dbReference>
<reference evidence="6 7" key="1">
    <citation type="submission" date="2019-05" db="EMBL/GenBank/DDBJ databases">
        <title>Comparative genomics and metabolomics analyses of clavulanic acid producing Streptomyces species provides insight into specialized metabolism and evolution of beta-lactam biosynthetic gene clusters.</title>
        <authorList>
            <person name="Moore M.A."/>
            <person name="Cruz-Morales P."/>
            <person name="Barona Gomez F."/>
            <person name="Kapil T."/>
        </authorList>
    </citation>
    <scope>NUCLEOTIDE SEQUENCE [LARGE SCALE GENOMIC DNA]</scope>
    <source>
        <strain evidence="6 7">NRRL 5741</strain>
    </source>
</reference>
<evidence type="ECO:0000256" key="1">
    <source>
        <dbReference type="ARBA" id="ARBA00022574"/>
    </source>
</evidence>
<dbReference type="PRINTS" id="PR00364">
    <property type="entry name" value="DISEASERSIST"/>
</dbReference>
<evidence type="ECO:0000259" key="4">
    <source>
        <dbReference type="Pfam" id="PF00931"/>
    </source>
</evidence>
<comment type="caution">
    <text evidence="6">The sequence shown here is derived from an EMBL/GenBank/DDBJ whole genome shotgun (WGS) entry which is preliminary data.</text>
</comment>
<dbReference type="Gene3D" id="1.10.10.10">
    <property type="entry name" value="Winged helix-like DNA-binding domain superfamily/Winged helix DNA-binding domain"/>
    <property type="match status" value="1"/>
</dbReference>
<evidence type="ECO:0008006" key="8">
    <source>
        <dbReference type="Google" id="ProtNLM"/>
    </source>
</evidence>
<evidence type="ECO:0000256" key="3">
    <source>
        <dbReference type="ARBA" id="ARBA00022737"/>
    </source>
</evidence>
<organism evidence="6 7">
    <name type="scientific">Streptomyces jumonjinensis</name>
    <dbReference type="NCBI Taxonomy" id="1945"/>
    <lineage>
        <taxon>Bacteria</taxon>
        <taxon>Bacillati</taxon>
        <taxon>Actinomycetota</taxon>
        <taxon>Actinomycetes</taxon>
        <taxon>Kitasatosporales</taxon>
        <taxon>Streptomycetaceae</taxon>
        <taxon>Streptomyces</taxon>
    </lineage>
</organism>
<gene>
    <name evidence="6" type="ORF">FF041_23665</name>
</gene>
<dbReference type="AlphaFoldDB" id="A0A646KL87"/>
<keyword evidence="1" id="KW-0853">WD repeat</keyword>
<accession>A0A646KL87</accession>
<dbReference type="PANTHER" id="PTHR22845">
    <property type="entry name" value="APOPTOTIC PROTEASE-ACTIVATING FACTOR 1"/>
    <property type="match status" value="1"/>
</dbReference>
<feature type="domain" description="APAF-1 helical" evidence="5">
    <location>
        <begin position="398"/>
        <end position="447"/>
    </location>
</feature>
<dbReference type="InterPro" id="IPR002182">
    <property type="entry name" value="NB-ARC"/>
</dbReference>
<keyword evidence="3" id="KW-0677">Repeat</keyword>
<dbReference type="Pfam" id="PF17908">
    <property type="entry name" value="APAF1_C"/>
    <property type="match status" value="1"/>
</dbReference>
<dbReference type="Pfam" id="PF00931">
    <property type="entry name" value="NB-ARC"/>
    <property type="match status" value="1"/>
</dbReference>
<dbReference type="SUPFAM" id="SSF52540">
    <property type="entry name" value="P-loop containing nucleoside triphosphate hydrolases"/>
    <property type="match status" value="1"/>
</dbReference>